<comment type="caution">
    <text evidence="1">The sequence shown here is derived from an EMBL/GenBank/DDBJ whole genome shotgun (WGS) entry which is preliminary data.</text>
</comment>
<dbReference type="OrthoDB" id="7483881at2759"/>
<protein>
    <submittedName>
        <fullName evidence="1">(apollo) hypothetical protein</fullName>
    </submittedName>
</protein>
<sequence length="191" mass="21586">MNTRKLHSTLPKGEDPCNPLYWYPRNIPKYCDFQKIPKPVKPENRPLPMPIPVPLPLPPPNAIVPLPPPSLIPPPLPFGVPLAPPSPMMPVVGIPYPAPPNPGFSAMFHNPIIPSVYGNQKAAMVPGLPGIVTHDGGINILPFSDAYSDLLEKQKQKMLRRKLQRILKDYEDFPKPRHFWRRKRLREVLSE</sequence>
<reference evidence="1" key="1">
    <citation type="submission" date="2021-04" db="EMBL/GenBank/DDBJ databases">
        <authorList>
            <person name="Tunstrom K."/>
        </authorList>
    </citation>
    <scope>NUCLEOTIDE SEQUENCE</scope>
</reference>
<proteinExistence type="predicted"/>
<keyword evidence="2" id="KW-1185">Reference proteome</keyword>
<name>A0A8S3VYG1_PARAO</name>
<evidence type="ECO:0000313" key="1">
    <source>
        <dbReference type="EMBL" id="CAG4929793.1"/>
    </source>
</evidence>
<dbReference type="Proteomes" id="UP000691718">
    <property type="component" value="Unassembled WGS sequence"/>
</dbReference>
<gene>
    <name evidence="1" type="ORF">PAPOLLO_LOCUS78</name>
</gene>
<accession>A0A8S3VYG1</accession>
<evidence type="ECO:0000313" key="2">
    <source>
        <dbReference type="Proteomes" id="UP000691718"/>
    </source>
</evidence>
<organism evidence="1 2">
    <name type="scientific">Parnassius apollo</name>
    <name type="common">Apollo butterfly</name>
    <name type="synonym">Papilio apollo</name>
    <dbReference type="NCBI Taxonomy" id="110799"/>
    <lineage>
        <taxon>Eukaryota</taxon>
        <taxon>Metazoa</taxon>
        <taxon>Ecdysozoa</taxon>
        <taxon>Arthropoda</taxon>
        <taxon>Hexapoda</taxon>
        <taxon>Insecta</taxon>
        <taxon>Pterygota</taxon>
        <taxon>Neoptera</taxon>
        <taxon>Endopterygota</taxon>
        <taxon>Lepidoptera</taxon>
        <taxon>Glossata</taxon>
        <taxon>Ditrysia</taxon>
        <taxon>Papilionoidea</taxon>
        <taxon>Papilionidae</taxon>
        <taxon>Parnassiinae</taxon>
        <taxon>Parnassini</taxon>
        <taxon>Parnassius</taxon>
        <taxon>Parnassius</taxon>
    </lineage>
</organism>
<dbReference type="EMBL" id="CAJQZP010000001">
    <property type="protein sequence ID" value="CAG4929793.1"/>
    <property type="molecule type" value="Genomic_DNA"/>
</dbReference>
<dbReference type="AlphaFoldDB" id="A0A8S3VYG1"/>